<sequence length="112" mass="12424">MHPHLERINAFLISCIAVEMMICAAGTAIIEASTDNRSLDIARIPDSNAQEYTHSTRNLLRISEFTSSYSGNTAVSMRCVYERFVSGLLRQEGISLVNERDSSFQAHLGMPS</sequence>
<keyword evidence="3" id="KW-1185">Reference proteome</keyword>
<protein>
    <submittedName>
        <fullName evidence="2">Uncharacterized protein</fullName>
    </submittedName>
</protein>
<evidence type="ECO:0000256" key="1">
    <source>
        <dbReference type="SAM" id="Phobius"/>
    </source>
</evidence>
<dbReference type="Proteomes" id="UP001458880">
    <property type="component" value="Unassembled WGS sequence"/>
</dbReference>
<keyword evidence="1" id="KW-0472">Membrane</keyword>
<organism evidence="2 3">
    <name type="scientific">Popillia japonica</name>
    <name type="common">Japanese beetle</name>
    <dbReference type="NCBI Taxonomy" id="7064"/>
    <lineage>
        <taxon>Eukaryota</taxon>
        <taxon>Metazoa</taxon>
        <taxon>Ecdysozoa</taxon>
        <taxon>Arthropoda</taxon>
        <taxon>Hexapoda</taxon>
        <taxon>Insecta</taxon>
        <taxon>Pterygota</taxon>
        <taxon>Neoptera</taxon>
        <taxon>Endopterygota</taxon>
        <taxon>Coleoptera</taxon>
        <taxon>Polyphaga</taxon>
        <taxon>Scarabaeiformia</taxon>
        <taxon>Scarabaeidae</taxon>
        <taxon>Rutelinae</taxon>
        <taxon>Popillia</taxon>
    </lineage>
</organism>
<proteinExistence type="predicted"/>
<dbReference type="EMBL" id="JASPKY010000226">
    <property type="protein sequence ID" value="KAK9718638.1"/>
    <property type="molecule type" value="Genomic_DNA"/>
</dbReference>
<name>A0AAW1KGT0_POPJA</name>
<keyword evidence="1" id="KW-1133">Transmembrane helix</keyword>
<accession>A0AAW1KGT0</accession>
<comment type="caution">
    <text evidence="2">The sequence shown here is derived from an EMBL/GenBank/DDBJ whole genome shotgun (WGS) entry which is preliminary data.</text>
</comment>
<evidence type="ECO:0000313" key="3">
    <source>
        <dbReference type="Proteomes" id="UP001458880"/>
    </source>
</evidence>
<feature type="transmembrane region" description="Helical" evidence="1">
    <location>
        <begin position="12"/>
        <end position="30"/>
    </location>
</feature>
<gene>
    <name evidence="2" type="ORF">QE152_g23106</name>
</gene>
<keyword evidence="1" id="KW-0812">Transmembrane</keyword>
<dbReference type="AlphaFoldDB" id="A0AAW1KGT0"/>
<evidence type="ECO:0000313" key="2">
    <source>
        <dbReference type="EMBL" id="KAK9718638.1"/>
    </source>
</evidence>
<reference evidence="2 3" key="1">
    <citation type="journal article" date="2024" name="BMC Genomics">
        <title>De novo assembly and annotation of Popillia japonica's genome with initial clues to its potential as an invasive pest.</title>
        <authorList>
            <person name="Cucini C."/>
            <person name="Boschi S."/>
            <person name="Funari R."/>
            <person name="Cardaioli E."/>
            <person name="Iannotti N."/>
            <person name="Marturano G."/>
            <person name="Paoli F."/>
            <person name="Bruttini M."/>
            <person name="Carapelli A."/>
            <person name="Frati F."/>
            <person name="Nardi F."/>
        </authorList>
    </citation>
    <scope>NUCLEOTIDE SEQUENCE [LARGE SCALE GENOMIC DNA]</scope>
    <source>
        <strain evidence="2">DMR45628</strain>
    </source>
</reference>